<evidence type="ECO:0000256" key="3">
    <source>
        <dbReference type="ARBA" id="ARBA00022679"/>
    </source>
</evidence>
<keyword evidence="10" id="KW-0472">Membrane</keyword>
<keyword evidence="10" id="KW-0812">Transmembrane</keyword>
<dbReference type="PANTHER" id="PTHR24363:SF0">
    <property type="entry name" value="SERINE_THREONINE KINASE LIKE DOMAIN CONTAINING 1"/>
    <property type="match status" value="1"/>
</dbReference>
<dbReference type="EC" id="2.7.11.1" evidence="1"/>
<keyword evidence="3" id="KW-0808">Transferase</keyword>
<evidence type="ECO:0000313" key="12">
    <source>
        <dbReference type="EMBL" id="MBH8576104.1"/>
    </source>
</evidence>
<sequence length="464" mass="53156">MIGKILDGRYEIVSKLGGGAFGTTYLAIDRKLPDKDRCVVKHFSSQTPDPNTLYHARRLFETEAKVLNRLGNHDRIPRLLAHFEENQEFYLVQEFIAGNDLSYEINPYKQWSQEEVIALLQDILETLEFVHQHHVIHRDIKPSNLMRRQQDGKVVLIDFGAVKQISSQAVNTQGQMTSTVVIGTPGYIPSEQSQGQPRLCSDLYAVGILGIQALTGLNAMQLPRDNLTGEIIWRDRAQVSPRLAEILDKMVKYDFRQRYQSVAEVLQALQSLTPANPPAKPMWWKALVGLGIAATATIIAFLFILLPRNNSLETYNNTVYGISIKYPQHWQKTGTPDRITGNLVKFTLPKEGDADTYLENVNLIILDLPENRRELEQFTKFYLDEIEQSYQNSKIIEESKTQLATQPAYQVIYTFEEEKFNIKRLQVWTVKENKAYIITYTADIAKYSEYLSTVQTMINSFKIN</sequence>
<dbReference type="Pfam" id="PF18933">
    <property type="entry name" value="PsbP_2"/>
    <property type="match status" value="1"/>
</dbReference>
<dbReference type="PROSITE" id="PS50011">
    <property type="entry name" value="PROTEIN_KINASE_DOM"/>
    <property type="match status" value="1"/>
</dbReference>
<keyword evidence="13" id="KW-1185">Reference proteome</keyword>
<dbReference type="InterPro" id="IPR016123">
    <property type="entry name" value="Mog1/PsbP_a/b/a-sand"/>
</dbReference>
<dbReference type="AlphaFoldDB" id="A0A8J7I5A6"/>
<evidence type="ECO:0000256" key="2">
    <source>
        <dbReference type="ARBA" id="ARBA00022527"/>
    </source>
</evidence>
<evidence type="ECO:0000256" key="8">
    <source>
        <dbReference type="ARBA" id="ARBA00048679"/>
    </source>
</evidence>
<proteinExistence type="predicted"/>
<feature type="domain" description="Protein kinase" evidence="11">
    <location>
        <begin position="10"/>
        <end position="272"/>
    </location>
</feature>
<dbReference type="CDD" id="cd14014">
    <property type="entry name" value="STKc_PknB_like"/>
    <property type="match status" value="1"/>
</dbReference>
<dbReference type="Gene3D" id="3.30.200.20">
    <property type="entry name" value="Phosphorylase Kinase, domain 1"/>
    <property type="match status" value="1"/>
</dbReference>
<dbReference type="InterPro" id="IPR000719">
    <property type="entry name" value="Prot_kinase_dom"/>
</dbReference>
<evidence type="ECO:0000256" key="4">
    <source>
        <dbReference type="ARBA" id="ARBA00022741"/>
    </source>
</evidence>
<gene>
    <name evidence="12" type="ORF">I8752_24545</name>
</gene>
<accession>A0A8J7I5A6</accession>
<evidence type="ECO:0000256" key="1">
    <source>
        <dbReference type="ARBA" id="ARBA00012513"/>
    </source>
</evidence>
<keyword evidence="2 12" id="KW-0723">Serine/threonine-protein kinase</keyword>
<feature type="binding site" evidence="9">
    <location>
        <position position="41"/>
    </location>
    <ligand>
        <name>ATP</name>
        <dbReference type="ChEBI" id="CHEBI:30616"/>
    </ligand>
</feature>
<evidence type="ECO:0000256" key="10">
    <source>
        <dbReference type="SAM" id="Phobius"/>
    </source>
</evidence>
<dbReference type="GO" id="GO:0005524">
    <property type="term" value="F:ATP binding"/>
    <property type="evidence" value="ECO:0007669"/>
    <property type="project" value="UniProtKB-UniRule"/>
</dbReference>
<evidence type="ECO:0000256" key="5">
    <source>
        <dbReference type="ARBA" id="ARBA00022777"/>
    </source>
</evidence>
<comment type="catalytic activity">
    <reaction evidence="8">
        <text>L-seryl-[protein] + ATP = O-phospho-L-seryl-[protein] + ADP + H(+)</text>
        <dbReference type="Rhea" id="RHEA:17989"/>
        <dbReference type="Rhea" id="RHEA-COMP:9863"/>
        <dbReference type="Rhea" id="RHEA-COMP:11604"/>
        <dbReference type="ChEBI" id="CHEBI:15378"/>
        <dbReference type="ChEBI" id="CHEBI:29999"/>
        <dbReference type="ChEBI" id="CHEBI:30616"/>
        <dbReference type="ChEBI" id="CHEBI:83421"/>
        <dbReference type="ChEBI" id="CHEBI:456216"/>
        <dbReference type="EC" id="2.7.11.1"/>
    </reaction>
</comment>
<dbReference type="Proteomes" id="UP000662314">
    <property type="component" value="Unassembled WGS sequence"/>
</dbReference>
<comment type="catalytic activity">
    <reaction evidence="7">
        <text>L-threonyl-[protein] + ATP = O-phospho-L-threonyl-[protein] + ADP + H(+)</text>
        <dbReference type="Rhea" id="RHEA:46608"/>
        <dbReference type="Rhea" id="RHEA-COMP:11060"/>
        <dbReference type="Rhea" id="RHEA-COMP:11605"/>
        <dbReference type="ChEBI" id="CHEBI:15378"/>
        <dbReference type="ChEBI" id="CHEBI:30013"/>
        <dbReference type="ChEBI" id="CHEBI:30616"/>
        <dbReference type="ChEBI" id="CHEBI:61977"/>
        <dbReference type="ChEBI" id="CHEBI:456216"/>
        <dbReference type="EC" id="2.7.11.1"/>
    </reaction>
</comment>
<evidence type="ECO:0000256" key="9">
    <source>
        <dbReference type="PROSITE-ProRule" id="PRU10141"/>
    </source>
</evidence>
<evidence type="ECO:0000256" key="7">
    <source>
        <dbReference type="ARBA" id="ARBA00047899"/>
    </source>
</evidence>
<name>A0A8J7I5A6_9NOST</name>
<dbReference type="InterPro" id="IPR011009">
    <property type="entry name" value="Kinase-like_dom_sf"/>
</dbReference>
<dbReference type="SUPFAM" id="SSF56112">
    <property type="entry name" value="Protein kinase-like (PK-like)"/>
    <property type="match status" value="1"/>
</dbReference>
<dbReference type="EMBL" id="JAECZA010000224">
    <property type="protein sequence ID" value="MBH8576104.1"/>
    <property type="molecule type" value="Genomic_DNA"/>
</dbReference>
<dbReference type="Gene3D" id="1.10.510.10">
    <property type="entry name" value="Transferase(Phosphotransferase) domain 1"/>
    <property type="match status" value="1"/>
</dbReference>
<dbReference type="PROSITE" id="PS00107">
    <property type="entry name" value="PROTEIN_KINASE_ATP"/>
    <property type="match status" value="1"/>
</dbReference>
<dbReference type="SUPFAM" id="SSF55724">
    <property type="entry name" value="Mog1p/PsbP-like"/>
    <property type="match status" value="1"/>
</dbReference>
<dbReference type="RefSeq" id="WP_214434847.1">
    <property type="nucleotide sequence ID" value="NZ_CAWPUQ010000151.1"/>
</dbReference>
<evidence type="ECO:0000256" key="6">
    <source>
        <dbReference type="ARBA" id="ARBA00022840"/>
    </source>
</evidence>
<dbReference type="Gene3D" id="3.40.1000.10">
    <property type="entry name" value="Mog1/PsbP, alpha/beta/alpha sandwich"/>
    <property type="match status" value="1"/>
</dbReference>
<dbReference type="SMART" id="SM00220">
    <property type="entry name" value="S_TKc"/>
    <property type="match status" value="1"/>
</dbReference>
<keyword evidence="4 9" id="KW-0547">Nucleotide-binding</keyword>
<feature type="transmembrane region" description="Helical" evidence="10">
    <location>
        <begin position="282"/>
        <end position="306"/>
    </location>
</feature>
<dbReference type="PANTHER" id="PTHR24363">
    <property type="entry name" value="SERINE/THREONINE PROTEIN KINASE"/>
    <property type="match status" value="1"/>
</dbReference>
<dbReference type="Pfam" id="PF00069">
    <property type="entry name" value="Pkinase"/>
    <property type="match status" value="1"/>
</dbReference>
<dbReference type="InterPro" id="IPR017441">
    <property type="entry name" value="Protein_kinase_ATP_BS"/>
</dbReference>
<protein>
    <recommendedName>
        <fullName evidence="1">non-specific serine/threonine protein kinase</fullName>
        <ecNumber evidence="1">2.7.11.1</ecNumber>
    </recommendedName>
</protein>
<keyword evidence="5 12" id="KW-0418">Kinase</keyword>
<comment type="caution">
    <text evidence="12">The sequence shown here is derived from an EMBL/GenBank/DDBJ whole genome shotgun (WGS) entry which is preliminary data.</text>
</comment>
<reference evidence="12 13" key="1">
    <citation type="journal article" date="2021" name="Int. J. Syst. Evol. Microbiol.">
        <title>Amazonocrinis nigriterrae gen. nov., sp. nov., Atlanticothrix silvestris gen. nov., sp. nov. and Dendronalium phyllosphericum gen. nov., sp. nov., nostocacean cyanobacteria from Brazilian environments.</title>
        <authorList>
            <person name="Alvarenga D.O."/>
            <person name="Andreote A.P.D."/>
            <person name="Branco L.H.Z."/>
            <person name="Delbaje E."/>
            <person name="Cruz R.B."/>
            <person name="Varani A.M."/>
            <person name="Fiore M.F."/>
        </authorList>
    </citation>
    <scope>NUCLEOTIDE SEQUENCE [LARGE SCALE GENOMIC DNA]</scope>
    <source>
        <strain evidence="12 13">CENA369</strain>
    </source>
</reference>
<organism evidence="12 13">
    <name type="scientific">Dendronalium phyllosphericum CENA369</name>
    <dbReference type="NCBI Taxonomy" id="1725256"/>
    <lineage>
        <taxon>Bacteria</taxon>
        <taxon>Bacillati</taxon>
        <taxon>Cyanobacteriota</taxon>
        <taxon>Cyanophyceae</taxon>
        <taxon>Nostocales</taxon>
        <taxon>Nostocaceae</taxon>
        <taxon>Dendronalium</taxon>
        <taxon>Dendronalium phyllosphericum</taxon>
    </lineage>
</organism>
<keyword evidence="10" id="KW-1133">Transmembrane helix</keyword>
<evidence type="ECO:0000313" key="13">
    <source>
        <dbReference type="Proteomes" id="UP000662314"/>
    </source>
</evidence>
<evidence type="ECO:0000259" key="11">
    <source>
        <dbReference type="PROSITE" id="PS50011"/>
    </source>
</evidence>
<dbReference type="GO" id="GO:0004674">
    <property type="term" value="F:protein serine/threonine kinase activity"/>
    <property type="evidence" value="ECO:0007669"/>
    <property type="project" value="UniProtKB-KW"/>
</dbReference>
<keyword evidence="6 9" id="KW-0067">ATP-binding</keyword>